<evidence type="ECO:0000256" key="6">
    <source>
        <dbReference type="RuleBase" id="RU368024"/>
    </source>
</evidence>
<dbReference type="GO" id="GO:0070012">
    <property type="term" value="F:oligopeptidase activity"/>
    <property type="evidence" value="ECO:0007669"/>
    <property type="project" value="TreeGrafter"/>
</dbReference>
<organism evidence="10 11">
    <name type="scientific">Eleusine coracana subsp. coracana</name>
    <dbReference type="NCBI Taxonomy" id="191504"/>
    <lineage>
        <taxon>Eukaryota</taxon>
        <taxon>Viridiplantae</taxon>
        <taxon>Streptophyta</taxon>
        <taxon>Embryophyta</taxon>
        <taxon>Tracheophyta</taxon>
        <taxon>Spermatophyta</taxon>
        <taxon>Magnoliopsida</taxon>
        <taxon>Liliopsida</taxon>
        <taxon>Poales</taxon>
        <taxon>Poaceae</taxon>
        <taxon>PACMAD clade</taxon>
        <taxon>Chloridoideae</taxon>
        <taxon>Cynodonteae</taxon>
        <taxon>Eleusininae</taxon>
        <taxon>Eleusine</taxon>
    </lineage>
</organism>
<comment type="catalytic activity">
    <reaction evidence="1">
        <text>Hydrolysis of Pro-|-Xaa &gt;&gt; Ala-|-Xaa in oligopeptides.</text>
        <dbReference type="EC" id="3.4.21.26"/>
    </reaction>
</comment>
<evidence type="ECO:0000259" key="8">
    <source>
        <dbReference type="Pfam" id="PF00326"/>
    </source>
</evidence>
<accession>A0AAV5EN16</accession>
<dbReference type="InterPro" id="IPR023302">
    <property type="entry name" value="Pept_S9A_N"/>
</dbReference>
<dbReference type="Pfam" id="PF00326">
    <property type="entry name" value="Peptidase_S9"/>
    <property type="match status" value="1"/>
</dbReference>
<feature type="domain" description="Peptidase S9 prolyl oligopeptidase catalytic" evidence="8">
    <location>
        <begin position="387"/>
        <end position="505"/>
    </location>
</feature>
<dbReference type="Pfam" id="PF02897">
    <property type="entry name" value="Peptidase_S9_N"/>
    <property type="match status" value="1"/>
</dbReference>
<proteinExistence type="inferred from homology"/>
<dbReference type="PRINTS" id="PR00862">
    <property type="entry name" value="PROLIGOPTASE"/>
</dbReference>
<evidence type="ECO:0000313" key="10">
    <source>
        <dbReference type="EMBL" id="GJN24764.1"/>
    </source>
</evidence>
<keyword evidence="5 6" id="KW-0720">Serine protease</keyword>
<reference evidence="10" key="2">
    <citation type="submission" date="2021-12" db="EMBL/GenBank/DDBJ databases">
        <title>Resequencing data analysis of finger millet.</title>
        <authorList>
            <person name="Hatakeyama M."/>
            <person name="Aluri S."/>
            <person name="Balachadran M.T."/>
            <person name="Sivarajan S.R."/>
            <person name="Poveda L."/>
            <person name="Shimizu-Inatsugi R."/>
            <person name="Schlapbach R."/>
            <person name="Sreeman S.M."/>
            <person name="Shimizu K.K."/>
        </authorList>
    </citation>
    <scope>NUCLEOTIDE SEQUENCE</scope>
</reference>
<feature type="domain" description="Peptidase S9A N-terminal" evidence="9">
    <location>
        <begin position="74"/>
        <end position="291"/>
    </location>
</feature>
<sequence length="529" mass="59096">MGSVSGDATHLSYPPARRDDSVVDDYHGVQVPDPYRWQAPTHQPTSPTLWWCSFLSQICGSAYAYGFFTSLRRLEDPSSKETEEFMDRQVELCEKVLAGCPDAENLRKEIKRLFDHPRYSAPIRRGNKYFYFHNSGMQDQSVLYMQDDLEGKAEVLFDPNTLSADGSVILTIFSISEDGNYMAYGLNENGSDWVTIHVMNTTDKQPMPDKLSWVKFSCMGWTHDGKGFFYGRFPAPRDGGDLDAGVEMNVNVNHQLCYHVVGTDQSEDIVCWKDPENPKHSFRASVTEDGKLRDLSTGNLIHQLPLDIGSISEISCRREDKEAFIGFVSFLSPVAKSFKIFPIQVFVPSKDGTKLPMFVMSKKDIKLDGSHPTLLHGYGGFNISITPSFSFARVVLCKNMGFIVCMANIRGGGEYGEEWHKAGALAMKQNCFDDFISCAEFLISDHYTSSTKLGIEGGSNGGLLVAASINQRPDLFQCALAGGGVMDMLRFHKFTIGMFQFQGKLQNPIDEAAEKYSFMAKMLGASWTE</sequence>
<dbReference type="GO" id="GO:0004252">
    <property type="term" value="F:serine-type endopeptidase activity"/>
    <property type="evidence" value="ECO:0007669"/>
    <property type="project" value="UniProtKB-UniRule"/>
</dbReference>
<protein>
    <recommendedName>
        <fullName evidence="6">Prolyl endopeptidase</fullName>
        <ecNumber evidence="6">3.4.21.-</ecNumber>
    </recommendedName>
</protein>
<dbReference type="InterPro" id="IPR002470">
    <property type="entry name" value="Peptidase_S9A"/>
</dbReference>
<evidence type="ECO:0000313" key="11">
    <source>
        <dbReference type="Proteomes" id="UP001054889"/>
    </source>
</evidence>
<evidence type="ECO:0000256" key="2">
    <source>
        <dbReference type="ARBA" id="ARBA00005228"/>
    </source>
</evidence>
<keyword evidence="3 6" id="KW-0645">Protease</keyword>
<dbReference type="EC" id="3.4.21.-" evidence="6"/>
<keyword evidence="11" id="KW-1185">Reference proteome</keyword>
<gene>
    <name evidence="10" type="primary">gb12526</name>
    <name evidence="10" type="ORF">PR202_gb12526</name>
</gene>
<dbReference type="Gene3D" id="2.130.10.120">
    <property type="entry name" value="Prolyl oligopeptidase, N-terminal domain"/>
    <property type="match status" value="2"/>
</dbReference>
<feature type="region of interest" description="Disordered" evidence="7">
    <location>
        <begin position="1"/>
        <end position="21"/>
    </location>
</feature>
<dbReference type="PANTHER" id="PTHR42881">
    <property type="entry name" value="PROLYL ENDOPEPTIDASE"/>
    <property type="match status" value="1"/>
</dbReference>
<evidence type="ECO:0000256" key="5">
    <source>
        <dbReference type="ARBA" id="ARBA00022825"/>
    </source>
</evidence>
<dbReference type="GO" id="GO:0006508">
    <property type="term" value="P:proteolysis"/>
    <property type="evidence" value="ECO:0007669"/>
    <property type="project" value="UniProtKB-KW"/>
</dbReference>
<dbReference type="InterPro" id="IPR051167">
    <property type="entry name" value="Prolyl_oligopep/macrocyclase"/>
</dbReference>
<dbReference type="SUPFAM" id="SSF50993">
    <property type="entry name" value="Peptidase/esterase 'gauge' domain"/>
    <property type="match status" value="1"/>
</dbReference>
<evidence type="ECO:0000256" key="1">
    <source>
        <dbReference type="ARBA" id="ARBA00001070"/>
    </source>
</evidence>
<evidence type="ECO:0000259" key="9">
    <source>
        <dbReference type="Pfam" id="PF02897"/>
    </source>
</evidence>
<dbReference type="Gene3D" id="3.40.50.1820">
    <property type="entry name" value="alpha/beta hydrolase"/>
    <property type="match status" value="1"/>
</dbReference>
<dbReference type="EMBL" id="BQKI01000077">
    <property type="protein sequence ID" value="GJN24764.1"/>
    <property type="molecule type" value="Genomic_DNA"/>
</dbReference>
<dbReference type="PANTHER" id="PTHR42881:SF2">
    <property type="entry name" value="PROLYL ENDOPEPTIDASE"/>
    <property type="match status" value="1"/>
</dbReference>
<evidence type="ECO:0000256" key="4">
    <source>
        <dbReference type="ARBA" id="ARBA00022801"/>
    </source>
</evidence>
<evidence type="ECO:0000256" key="7">
    <source>
        <dbReference type="SAM" id="MobiDB-lite"/>
    </source>
</evidence>
<dbReference type="InterPro" id="IPR001375">
    <property type="entry name" value="Peptidase_S9_cat"/>
</dbReference>
<dbReference type="Proteomes" id="UP001054889">
    <property type="component" value="Unassembled WGS sequence"/>
</dbReference>
<keyword evidence="4 6" id="KW-0378">Hydrolase</keyword>
<evidence type="ECO:0000256" key="3">
    <source>
        <dbReference type="ARBA" id="ARBA00022670"/>
    </source>
</evidence>
<dbReference type="AlphaFoldDB" id="A0AAV5EN16"/>
<dbReference type="GO" id="GO:0005829">
    <property type="term" value="C:cytosol"/>
    <property type="evidence" value="ECO:0007669"/>
    <property type="project" value="TreeGrafter"/>
</dbReference>
<comment type="similarity">
    <text evidence="2 6">Belongs to the peptidase S9A family.</text>
</comment>
<reference evidence="10" key="1">
    <citation type="journal article" date="2018" name="DNA Res.">
        <title>Multiple hybrid de novo genome assembly of finger millet, an orphan allotetraploid crop.</title>
        <authorList>
            <person name="Hatakeyama M."/>
            <person name="Aluri S."/>
            <person name="Balachadran M.T."/>
            <person name="Sivarajan S.R."/>
            <person name="Patrignani A."/>
            <person name="Gruter S."/>
            <person name="Poveda L."/>
            <person name="Shimizu-Inatsugi R."/>
            <person name="Baeten J."/>
            <person name="Francoijs K.J."/>
            <person name="Nataraja K.N."/>
            <person name="Reddy Y.A.N."/>
            <person name="Phadnis S."/>
            <person name="Ravikumar R.L."/>
            <person name="Schlapbach R."/>
            <person name="Sreeman S.M."/>
            <person name="Shimizu K.K."/>
        </authorList>
    </citation>
    <scope>NUCLEOTIDE SEQUENCE</scope>
</reference>
<dbReference type="SUPFAM" id="SSF53474">
    <property type="entry name" value="alpha/beta-Hydrolases"/>
    <property type="match status" value="1"/>
</dbReference>
<dbReference type="InterPro" id="IPR029058">
    <property type="entry name" value="AB_hydrolase_fold"/>
</dbReference>
<name>A0AAV5EN16_ELECO</name>
<comment type="caution">
    <text evidence="10">The sequence shown here is derived from an EMBL/GenBank/DDBJ whole genome shotgun (WGS) entry which is preliminary data.</text>
</comment>